<proteinExistence type="predicted"/>
<evidence type="ECO:0000313" key="2">
    <source>
        <dbReference type="Proteomes" id="UP000308600"/>
    </source>
</evidence>
<name>A0ACD3A7X7_9AGAR</name>
<accession>A0ACD3A7X7</accession>
<dbReference type="Proteomes" id="UP000308600">
    <property type="component" value="Unassembled WGS sequence"/>
</dbReference>
<evidence type="ECO:0000313" key="1">
    <source>
        <dbReference type="EMBL" id="TFK61746.1"/>
    </source>
</evidence>
<reference evidence="1 2" key="1">
    <citation type="journal article" date="2019" name="Nat. Ecol. Evol.">
        <title>Megaphylogeny resolves global patterns of mushroom evolution.</title>
        <authorList>
            <person name="Varga T."/>
            <person name="Krizsan K."/>
            <person name="Foldi C."/>
            <person name="Dima B."/>
            <person name="Sanchez-Garcia M."/>
            <person name="Sanchez-Ramirez S."/>
            <person name="Szollosi G.J."/>
            <person name="Szarkandi J.G."/>
            <person name="Papp V."/>
            <person name="Albert L."/>
            <person name="Andreopoulos W."/>
            <person name="Angelini C."/>
            <person name="Antonin V."/>
            <person name="Barry K.W."/>
            <person name="Bougher N.L."/>
            <person name="Buchanan P."/>
            <person name="Buyck B."/>
            <person name="Bense V."/>
            <person name="Catcheside P."/>
            <person name="Chovatia M."/>
            <person name="Cooper J."/>
            <person name="Damon W."/>
            <person name="Desjardin D."/>
            <person name="Finy P."/>
            <person name="Geml J."/>
            <person name="Haridas S."/>
            <person name="Hughes K."/>
            <person name="Justo A."/>
            <person name="Karasinski D."/>
            <person name="Kautmanova I."/>
            <person name="Kiss B."/>
            <person name="Kocsube S."/>
            <person name="Kotiranta H."/>
            <person name="LaButti K.M."/>
            <person name="Lechner B.E."/>
            <person name="Liimatainen K."/>
            <person name="Lipzen A."/>
            <person name="Lukacs Z."/>
            <person name="Mihaltcheva S."/>
            <person name="Morgado L.N."/>
            <person name="Niskanen T."/>
            <person name="Noordeloos M.E."/>
            <person name="Ohm R.A."/>
            <person name="Ortiz-Santana B."/>
            <person name="Ovrebo C."/>
            <person name="Racz N."/>
            <person name="Riley R."/>
            <person name="Savchenko A."/>
            <person name="Shiryaev A."/>
            <person name="Soop K."/>
            <person name="Spirin V."/>
            <person name="Szebenyi C."/>
            <person name="Tomsovsky M."/>
            <person name="Tulloss R.E."/>
            <person name="Uehling J."/>
            <person name="Grigoriev I.V."/>
            <person name="Vagvolgyi C."/>
            <person name="Papp T."/>
            <person name="Martin F.M."/>
            <person name="Miettinen O."/>
            <person name="Hibbett D.S."/>
            <person name="Nagy L.G."/>
        </authorList>
    </citation>
    <scope>NUCLEOTIDE SEQUENCE [LARGE SCALE GENOMIC DNA]</scope>
    <source>
        <strain evidence="1 2">NL-1719</strain>
    </source>
</reference>
<sequence>MSHLKPLGGWTVKPLDRLLILLKSSCVHTAKVISKRSWLEALAVIYVFLRVLVSYGLLYHDTGSIHMCSKAMEHINVDVCHDLRDTTDLVVFDCYTLLTRYPLSDVAFVQKIVASDQWNLSMIAIDFFADNTGLYTFLLKWWNTAGVNLAPTSDDITPNMPFYHTSTAFNVGSQELSDRTLFWNRVPLRDSSFIGSLSRLPSSISTLVELDGHTLLTRCPLLFHLHGLAIRDLDKLDTESDETILELFDQTRVLTVESSEVTGQDERDITVAVFIPWTLADGVCLVGEEDLDKRDMPLDEIPHNLSLQSNSADNVQVTVPESVIAISAVTSLAATPIDILPSSPLFLGDSPSVSGEDIRRDSNQTLLIKEQPLDYQPITTTNTTTDSIPAPLGTNSDDELALNITTMATTKKFNFNNIELVAYFTQGEQPRAVAPLDSRTRRKIPLQCIFSLVIAALVQLPTPPQQWVEFIRQHPSSTAAATLPLDQFDIQQWFINIKNTLEQENFFGFGLLSVIVVTVIVVVLEKIWAIYALYCFVVAGILVPGYLGLGLVLGQYRGFRYPFGDFQVPVVDEEDGEEEIQEEVTLVVEEELMKEAQERCTTEAKDSEEASSEVQPKEAQAPISEVQEEVSLESTVRVAQVQVKPKSNLNASSSSSPSWLLKITNTRSHSRTTGIRLMRSWKRLVENATNSGFNNQDAGSSDKKKKPNFNWSTKMAVPKPCNIYMRPVKLIAWVYTAMDIDHPDHGDKPWFDPHFRERANKINVNHTEHGPFSFTSFRVSYHIVEVPEGTVIHRLCEQMLATSVWGNARLSMDFPVKMTSPALLEVLTFSLLNELWFQPIRRRAKRRPRIWKPTSPANSRCIFSSGLRSEPPSYNLLAYWVINFTVFDVSLHDSYPPPGGCRKVQSVDLDELQGSQLITLWKEMRTEVHGGDSVMVGVGNITISASVYRSAYWRTDESLRQSTVIYDAQPSQILSDESYRQISSVGPYLQVQHPNLVTLVAPIGLVLSFYSPSLSWFYSSPSLVASFVAHSTNKHFLYFFPTTYDYNVLSFGFLPFWVTELHFAFVSANNRNAFPKTNVSCPFSVSGGIMRLHFRRRAIKVTSVHRRALELGARTTVTKDQRARYTLELGASVEVPAGKSIVVKVRQTSPQSTAKDDSEISGWSNIVKAEKMV</sequence>
<protein>
    <submittedName>
        <fullName evidence="1">Uncharacterized protein</fullName>
    </submittedName>
</protein>
<keyword evidence="2" id="KW-1185">Reference proteome</keyword>
<dbReference type="EMBL" id="ML208632">
    <property type="protein sequence ID" value="TFK61746.1"/>
    <property type="molecule type" value="Genomic_DNA"/>
</dbReference>
<organism evidence="1 2">
    <name type="scientific">Pluteus cervinus</name>
    <dbReference type="NCBI Taxonomy" id="181527"/>
    <lineage>
        <taxon>Eukaryota</taxon>
        <taxon>Fungi</taxon>
        <taxon>Dikarya</taxon>
        <taxon>Basidiomycota</taxon>
        <taxon>Agaricomycotina</taxon>
        <taxon>Agaricomycetes</taxon>
        <taxon>Agaricomycetidae</taxon>
        <taxon>Agaricales</taxon>
        <taxon>Pluteineae</taxon>
        <taxon>Pluteaceae</taxon>
        <taxon>Pluteus</taxon>
    </lineage>
</organism>
<gene>
    <name evidence="1" type="ORF">BDN72DRAFT_934383</name>
</gene>